<dbReference type="Proteomes" id="UP000735302">
    <property type="component" value="Unassembled WGS sequence"/>
</dbReference>
<dbReference type="PANTHER" id="PTHR46060">
    <property type="entry name" value="MARINER MOS1 TRANSPOSASE-LIKE PROTEIN"/>
    <property type="match status" value="1"/>
</dbReference>
<evidence type="ECO:0000313" key="2">
    <source>
        <dbReference type="Proteomes" id="UP000735302"/>
    </source>
</evidence>
<name>A0AAV4E146_9GAST</name>
<proteinExistence type="predicted"/>
<gene>
    <name evidence="1" type="ORF">PoB_007651900</name>
</gene>
<dbReference type="AlphaFoldDB" id="A0AAV4E146"/>
<organism evidence="1 2">
    <name type="scientific">Plakobranchus ocellatus</name>
    <dbReference type="NCBI Taxonomy" id="259542"/>
    <lineage>
        <taxon>Eukaryota</taxon>
        <taxon>Metazoa</taxon>
        <taxon>Spiralia</taxon>
        <taxon>Lophotrochozoa</taxon>
        <taxon>Mollusca</taxon>
        <taxon>Gastropoda</taxon>
        <taxon>Heterobranchia</taxon>
        <taxon>Euthyneura</taxon>
        <taxon>Panpulmonata</taxon>
        <taxon>Sacoglossa</taxon>
        <taxon>Placobranchoidea</taxon>
        <taxon>Plakobranchidae</taxon>
        <taxon>Plakobranchus</taxon>
    </lineage>
</organism>
<comment type="caution">
    <text evidence="1">The sequence shown here is derived from an EMBL/GenBank/DDBJ whole genome shotgun (WGS) entry which is preliminary data.</text>
</comment>
<evidence type="ECO:0000313" key="1">
    <source>
        <dbReference type="EMBL" id="GFO50014.1"/>
    </source>
</evidence>
<reference evidence="1 2" key="1">
    <citation type="journal article" date="2021" name="Elife">
        <title>Chloroplast acquisition without the gene transfer in kleptoplastic sea slugs, Plakobranchus ocellatus.</title>
        <authorList>
            <person name="Maeda T."/>
            <person name="Takahashi S."/>
            <person name="Yoshida T."/>
            <person name="Shimamura S."/>
            <person name="Takaki Y."/>
            <person name="Nagai Y."/>
            <person name="Toyoda A."/>
            <person name="Suzuki Y."/>
            <person name="Arimoto A."/>
            <person name="Ishii H."/>
            <person name="Satoh N."/>
            <person name="Nishiyama T."/>
            <person name="Hasebe M."/>
            <person name="Maruyama T."/>
            <person name="Minagawa J."/>
            <person name="Obokata J."/>
            <person name="Shigenobu S."/>
        </authorList>
    </citation>
    <scope>NUCLEOTIDE SEQUENCE [LARGE SCALE GENOMIC DNA]</scope>
</reference>
<dbReference type="PANTHER" id="PTHR46060:SF1">
    <property type="entry name" value="MARINER MOS1 TRANSPOSASE-LIKE PROTEIN"/>
    <property type="match status" value="1"/>
</dbReference>
<accession>A0AAV4E146</accession>
<protein>
    <submittedName>
        <fullName evidence="1">Histone-lysine N-methyltransferase SETMAR</fullName>
    </submittedName>
</protein>
<dbReference type="InterPro" id="IPR036397">
    <property type="entry name" value="RNaseH_sf"/>
</dbReference>
<keyword evidence="2" id="KW-1185">Reference proteome</keyword>
<sequence length="256" mass="29342">MINLAIAKFLPDGSPKFCQMSISARKSKSPKSCCTGDKKKLRHAVRRKKPGLLRRGVVLQHDNPTPHTAKRTKQWLERYRWDIIPHPAHSPDLAPSDFHLFEPLKRHLGGKKFEDEDELIALKMYQSKQNVWMPPRNFRRPKDRGLGPPRPYYLVLLPIEVIGGHKTKTNTARDFKVSRMQVALGEPRVAHPKSTHCRLPFSTGSFASPVEVLAQVWEHFMELVCSLSIPIPLPDRFDRNINSNVVLLPRWGALDM</sequence>
<dbReference type="GO" id="GO:0003676">
    <property type="term" value="F:nucleic acid binding"/>
    <property type="evidence" value="ECO:0007669"/>
    <property type="project" value="InterPro"/>
</dbReference>
<dbReference type="InterPro" id="IPR052709">
    <property type="entry name" value="Transposase-MT_Hybrid"/>
</dbReference>
<dbReference type="Gene3D" id="3.30.420.10">
    <property type="entry name" value="Ribonuclease H-like superfamily/Ribonuclease H"/>
    <property type="match status" value="1"/>
</dbReference>
<dbReference type="EMBL" id="BLXT01008557">
    <property type="protein sequence ID" value="GFO50014.1"/>
    <property type="molecule type" value="Genomic_DNA"/>
</dbReference>